<reference evidence="5 6" key="1">
    <citation type="journal article" date="2019" name="Int. J. Syst. Evol. Microbiol.">
        <title>The Global Catalogue of Microorganisms (GCM) 10K type strain sequencing project: providing services to taxonomists for standard genome sequencing and annotation.</title>
        <authorList>
            <consortium name="The Broad Institute Genomics Platform"/>
            <consortium name="The Broad Institute Genome Sequencing Center for Infectious Disease"/>
            <person name="Wu L."/>
            <person name="Ma J."/>
        </authorList>
    </citation>
    <scope>NUCLEOTIDE SEQUENCE [LARGE SCALE GENOMIC DNA]</scope>
    <source>
        <strain evidence="5 6">SKJ47</strain>
    </source>
</reference>
<comment type="similarity">
    <text evidence="1">Belongs to the glycosyltransferase 2 family.</text>
</comment>
<gene>
    <name evidence="5" type="ORF">ACFQE9_14135</name>
</gene>
<dbReference type="Gene3D" id="3.90.550.10">
    <property type="entry name" value="Spore Coat Polysaccharide Biosynthesis Protein SpsA, Chain A"/>
    <property type="match status" value="1"/>
</dbReference>
<keyword evidence="3 5" id="KW-0808">Transferase</keyword>
<accession>A0ABD5UZQ7</accession>
<dbReference type="GO" id="GO:0016757">
    <property type="term" value="F:glycosyltransferase activity"/>
    <property type="evidence" value="ECO:0007669"/>
    <property type="project" value="UniProtKB-KW"/>
</dbReference>
<proteinExistence type="inferred from homology"/>
<dbReference type="PANTHER" id="PTHR43179">
    <property type="entry name" value="RHAMNOSYLTRANSFERASE WBBL"/>
    <property type="match status" value="1"/>
</dbReference>
<keyword evidence="6" id="KW-1185">Reference proteome</keyword>
<dbReference type="PANTHER" id="PTHR43179:SF12">
    <property type="entry name" value="GALACTOFURANOSYLTRANSFERASE GLFT2"/>
    <property type="match status" value="1"/>
</dbReference>
<organism evidence="5 6">
    <name type="scientific">Halopenitus salinus</name>
    <dbReference type="NCBI Taxonomy" id="1198295"/>
    <lineage>
        <taxon>Archaea</taxon>
        <taxon>Methanobacteriati</taxon>
        <taxon>Methanobacteriota</taxon>
        <taxon>Stenosarchaea group</taxon>
        <taxon>Halobacteria</taxon>
        <taxon>Halobacteriales</taxon>
        <taxon>Haloferacaceae</taxon>
        <taxon>Halopenitus</taxon>
    </lineage>
</organism>
<evidence type="ECO:0000259" key="4">
    <source>
        <dbReference type="Pfam" id="PF00535"/>
    </source>
</evidence>
<protein>
    <submittedName>
        <fullName evidence="5">Glycosyltransferase family 2 protein</fullName>
        <ecNumber evidence="5">2.4.-.-</ecNumber>
    </submittedName>
</protein>
<keyword evidence="2 5" id="KW-0328">Glycosyltransferase</keyword>
<dbReference type="Proteomes" id="UP001596296">
    <property type="component" value="Unassembled WGS sequence"/>
</dbReference>
<dbReference type="EMBL" id="JBHSXL010000011">
    <property type="protein sequence ID" value="MFC6893736.1"/>
    <property type="molecule type" value="Genomic_DNA"/>
</dbReference>
<dbReference type="CDD" id="cd04186">
    <property type="entry name" value="GT_2_like_c"/>
    <property type="match status" value="1"/>
</dbReference>
<comment type="caution">
    <text evidence="5">The sequence shown here is derived from an EMBL/GenBank/DDBJ whole genome shotgun (WGS) entry which is preliminary data.</text>
</comment>
<dbReference type="RefSeq" id="WP_379746088.1">
    <property type="nucleotide sequence ID" value="NZ_JBHSVN010000001.1"/>
</dbReference>
<evidence type="ECO:0000256" key="3">
    <source>
        <dbReference type="ARBA" id="ARBA00022679"/>
    </source>
</evidence>
<evidence type="ECO:0000256" key="1">
    <source>
        <dbReference type="ARBA" id="ARBA00006739"/>
    </source>
</evidence>
<dbReference type="SUPFAM" id="SSF53448">
    <property type="entry name" value="Nucleotide-diphospho-sugar transferases"/>
    <property type="match status" value="1"/>
</dbReference>
<evidence type="ECO:0000256" key="2">
    <source>
        <dbReference type="ARBA" id="ARBA00022676"/>
    </source>
</evidence>
<feature type="domain" description="Glycosyltransferase 2-like" evidence="4">
    <location>
        <begin position="8"/>
        <end position="151"/>
    </location>
</feature>
<sequence>MNNCPSVSIIILNWNNYSDTAECLSSLENIEYCNYDVVVVDNGSTDRSGQRLKSEFSWCKFIFNGDNLGFAGGNNIGINYSLEQGYDYILLLNNDTIVQKNFMEPLIETAETKNDAAGVSGVIKKFNSEEIWYADGDFNTLFVRGKVKDTPKSQSDTYQVDQITGALFLLNSDYICRDVLNEEYFLGQEDTELSWEIATSENWNLYVNPNSTIYHKVSSTRGDHNSFRYYHSTRNRIIFAQNNLDALEQIIFLSFLIVTRIIRFFEWLLVSRFDLILATVLAVYDIIRGKRPRRLDLLDKYEN</sequence>
<evidence type="ECO:0000313" key="6">
    <source>
        <dbReference type="Proteomes" id="UP001596296"/>
    </source>
</evidence>
<dbReference type="Pfam" id="PF00535">
    <property type="entry name" value="Glycos_transf_2"/>
    <property type="match status" value="1"/>
</dbReference>
<name>A0ABD5UZQ7_9EURY</name>
<dbReference type="AlphaFoldDB" id="A0ABD5UZQ7"/>
<dbReference type="InterPro" id="IPR029044">
    <property type="entry name" value="Nucleotide-diphossugar_trans"/>
</dbReference>
<evidence type="ECO:0000313" key="5">
    <source>
        <dbReference type="EMBL" id="MFC6893736.1"/>
    </source>
</evidence>
<dbReference type="InterPro" id="IPR001173">
    <property type="entry name" value="Glyco_trans_2-like"/>
</dbReference>
<dbReference type="EC" id="2.4.-.-" evidence="5"/>